<dbReference type="EMBL" id="JAAMRR010000746">
    <property type="protein sequence ID" value="NGX96328.1"/>
    <property type="molecule type" value="Genomic_DNA"/>
</dbReference>
<dbReference type="Proteomes" id="UP000480266">
    <property type="component" value="Unassembled WGS sequence"/>
</dbReference>
<keyword evidence="2" id="KW-1185">Reference proteome</keyword>
<sequence length="79" mass="8770">MTPSTPETKAERAAKCRAKVRHVSAAAAKAAGLRRVQLGHADALWVYHCNVCFGWHLTKRNRGFEFAVHDPNPFATIVK</sequence>
<name>A0A7C9VEI3_9BRAD</name>
<accession>A0A7C9VEI3</accession>
<proteinExistence type="predicted"/>
<organism evidence="1 2">
    <name type="scientific">Candidatus Afipia apatlaquensis</name>
    <dbReference type="NCBI Taxonomy" id="2712852"/>
    <lineage>
        <taxon>Bacteria</taxon>
        <taxon>Pseudomonadati</taxon>
        <taxon>Pseudomonadota</taxon>
        <taxon>Alphaproteobacteria</taxon>
        <taxon>Hyphomicrobiales</taxon>
        <taxon>Nitrobacteraceae</taxon>
        <taxon>Afipia</taxon>
    </lineage>
</organism>
<reference evidence="1" key="1">
    <citation type="submission" date="2020-02" db="EMBL/GenBank/DDBJ databases">
        <title>Draft genome sequence of Candidatus Afipia apatlaquensis IBT-C3, a potential strain for decolorization of textile dyes.</title>
        <authorList>
            <person name="Sanchez-Reyes A."/>
            <person name="Breton-Deval L."/>
            <person name="Mangelson H."/>
            <person name="Sanchez-Flores A."/>
        </authorList>
    </citation>
    <scope>NUCLEOTIDE SEQUENCE [LARGE SCALE GENOMIC DNA]</scope>
    <source>
        <strain evidence="1">IBT-C3</strain>
    </source>
</reference>
<evidence type="ECO:0000313" key="2">
    <source>
        <dbReference type="Proteomes" id="UP000480266"/>
    </source>
</evidence>
<evidence type="ECO:0000313" key="1">
    <source>
        <dbReference type="EMBL" id="NGX96328.1"/>
    </source>
</evidence>
<comment type="caution">
    <text evidence="1">The sequence shown here is derived from an EMBL/GenBank/DDBJ whole genome shotgun (WGS) entry which is preliminary data.</text>
</comment>
<gene>
    <name evidence="1" type="ORF">G4V63_14255</name>
</gene>
<protein>
    <submittedName>
        <fullName evidence="1">Uncharacterized protein</fullName>
    </submittedName>
</protein>
<dbReference type="AlphaFoldDB" id="A0A7C9VEI3"/>